<reference evidence="2" key="1">
    <citation type="submission" date="2017-02" db="UniProtKB">
        <authorList>
            <consortium name="WormBaseParasite"/>
        </authorList>
    </citation>
    <scope>IDENTIFICATION</scope>
</reference>
<accession>A0A0M3IC05</accession>
<evidence type="ECO:0000313" key="1">
    <source>
        <dbReference type="Proteomes" id="UP000036681"/>
    </source>
</evidence>
<organism evidence="1 2">
    <name type="scientific">Ascaris lumbricoides</name>
    <name type="common">Giant roundworm</name>
    <dbReference type="NCBI Taxonomy" id="6252"/>
    <lineage>
        <taxon>Eukaryota</taxon>
        <taxon>Metazoa</taxon>
        <taxon>Ecdysozoa</taxon>
        <taxon>Nematoda</taxon>
        <taxon>Chromadorea</taxon>
        <taxon>Rhabditida</taxon>
        <taxon>Spirurina</taxon>
        <taxon>Ascaridomorpha</taxon>
        <taxon>Ascaridoidea</taxon>
        <taxon>Ascarididae</taxon>
        <taxon>Ascaris</taxon>
    </lineage>
</organism>
<name>A0A0M3IC05_ASCLU</name>
<keyword evidence="1" id="KW-1185">Reference proteome</keyword>
<evidence type="ECO:0000313" key="2">
    <source>
        <dbReference type="WBParaSite" id="ALUE_0001533801-mRNA-1"/>
    </source>
</evidence>
<dbReference type="AlphaFoldDB" id="A0A0M3IC05"/>
<dbReference type="Proteomes" id="UP000036681">
    <property type="component" value="Unplaced"/>
</dbReference>
<dbReference type="WBParaSite" id="ALUE_0001533801-mRNA-1">
    <property type="protein sequence ID" value="ALUE_0001533801-mRNA-1"/>
    <property type="gene ID" value="ALUE_0001533801"/>
</dbReference>
<sequence length="84" mass="8883">MTALRKSLKHGRGAALICCEKAKHGRGAEDNQNARMKGVKMAPSLGVLSTGAECHCMVFGGDWTPAGLFVIEMFVAGTVRCAEC</sequence>
<protein>
    <submittedName>
        <fullName evidence="2">Uncharacterized protein</fullName>
    </submittedName>
</protein>
<proteinExistence type="predicted"/>